<dbReference type="Gene3D" id="3.40.50.720">
    <property type="entry name" value="NAD(P)-binding Rossmann-like Domain"/>
    <property type="match status" value="1"/>
</dbReference>
<comment type="caution">
    <text evidence="5">The sequence shown here is derived from an EMBL/GenBank/DDBJ whole genome shotgun (WGS) entry which is preliminary data.</text>
</comment>
<dbReference type="STRING" id="181874.A0A409W8D7"/>
<evidence type="ECO:0000259" key="4">
    <source>
        <dbReference type="Pfam" id="PF01073"/>
    </source>
</evidence>
<sequence>MALLSLDILWIIGFLLSTLVLLVAYVKLNDSRLGAIPTSALYFSPKRVTADDVYDVDVRMRAREEEEARVRSEERKPGKKELVNDADIQGNEGESVVKVKTGRRYIVVGGGGFLGGWIVTKLLQRGEDPHNIRILDINPPINHVPRDAISQGLQFMKTDVTKADALEEAFLAPWPSNAASSGPLTVFHTAANIRFYERSERFYSRSTAVNVVGTQNVINASLKAGADVLVYTSSGSVGVKSGCYLTAPWQTEVGDHFVQVVDDSFDAADQTSGFGIANDDSSSNGARNTRYGVLDKTKIRPKGRTNRAHSDFFSNYARSKLTAERLVRDANKSPTGSPASQEKRRFLHTGCIRPGNGVYGPRGDILCGAYLARGTNPTWIPNVVQSFIYVENAAEAHLCYEKRLIEASDIESLGLKHSRYATLGSKIDESDREKVLEVLEKQRPSKRMPDVSGQAFCVADPGAPPTFGDVYVALETLSEGVCHFPLMSATFMLFIAYLFEAWYTVQQILASTFQAASQNTHLSSPIRYVASKLLHVTQYFALSSTLVNLQPPLFSLTSAHLVFDDSRARLPPSKGGLGYKGRYNTMEGLWKTWEEWDRDKRKEAERAAQRARLGTGDDLASELNAKSSTAGVSMSFGWFGGGAKKKPQMRGVKASRAVQAGVGVAKVVAAATGENKENIPVAPVEVAKAQ</sequence>
<feature type="domain" description="3-beta hydroxysteroid dehydrogenase/isomerase" evidence="4">
    <location>
        <begin position="106"/>
        <end position="237"/>
    </location>
</feature>
<evidence type="ECO:0000256" key="2">
    <source>
        <dbReference type="ARBA" id="ARBA00023445"/>
    </source>
</evidence>
<feature type="domain" description="3-beta hydroxysteroid dehydrogenase/isomerase" evidence="4">
    <location>
        <begin position="307"/>
        <end position="407"/>
    </location>
</feature>
<dbReference type="Pfam" id="PF01073">
    <property type="entry name" value="3Beta_HSD"/>
    <property type="match status" value="2"/>
</dbReference>
<evidence type="ECO:0000256" key="3">
    <source>
        <dbReference type="SAM" id="Phobius"/>
    </source>
</evidence>
<keyword evidence="1" id="KW-0560">Oxidoreductase</keyword>
<dbReference type="InterPro" id="IPR002225">
    <property type="entry name" value="3Beta_OHSteriod_DH/Estase"/>
</dbReference>
<proteinExistence type="inferred from homology"/>
<dbReference type="GO" id="GO:0005783">
    <property type="term" value="C:endoplasmic reticulum"/>
    <property type="evidence" value="ECO:0007669"/>
    <property type="project" value="TreeGrafter"/>
</dbReference>
<dbReference type="OrthoDB" id="10058185at2759"/>
<dbReference type="Proteomes" id="UP000284842">
    <property type="component" value="Unassembled WGS sequence"/>
</dbReference>
<dbReference type="SUPFAM" id="SSF51735">
    <property type="entry name" value="NAD(P)-binding Rossmann-fold domains"/>
    <property type="match status" value="1"/>
</dbReference>
<keyword evidence="3" id="KW-0472">Membrane</keyword>
<keyword evidence="3" id="KW-0812">Transmembrane</keyword>
<dbReference type="InterPro" id="IPR050425">
    <property type="entry name" value="NAD(P)_dehydrat-like"/>
</dbReference>
<dbReference type="PANTHER" id="PTHR10366:SF447">
    <property type="entry name" value="HYDROXYSTEROID DEHYDROGENASE_ISOMERASE FAMILY PROTEIN, PUTATIVE (AFU_ORTHOLOGUE AFUA_1G06450)-RELATED"/>
    <property type="match status" value="1"/>
</dbReference>
<dbReference type="AlphaFoldDB" id="A0A409W8D7"/>
<evidence type="ECO:0000313" key="5">
    <source>
        <dbReference type="EMBL" id="PPQ74776.1"/>
    </source>
</evidence>
<feature type="transmembrane region" description="Helical" evidence="3">
    <location>
        <begin position="6"/>
        <end position="26"/>
    </location>
</feature>
<keyword evidence="6" id="KW-1185">Reference proteome</keyword>
<dbReference type="GO" id="GO:0000252">
    <property type="term" value="F:3-beta-hydroxysteroid dehydrogenase [NAD(P)+]/C4-decarboxylase activity"/>
    <property type="evidence" value="ECO:0007669"/>
    <property type="project" value="TreeGrafter"/>
</dbReference>
<reference evidence="5 6" key="1">
    <citation type="journal article" date="2018" name="Evol. Lett.">
        <title>Horizontal gene cluster transfer increased hallucinogenic mushroom diversity.</title>
        <authorList>
            <person name="Reynolds H.T."/>
            <person name="Vijayakumar V."/>
            <person name="Gluck-Thaler E."/>
            <person name="Korotkin H.B."/>
            <person name="Matheny P.B."/>
            <person name="Slot J.C."/>
        </authorList>
    </citation>
    <scope>NUCLEOTIDE SEQUENCE [LARGE SCALE GENOMIC DNA]</scope>
    <source>
        <strain evidence="5 6">2629</strain>
    </source>
</reference>
<evidence type="ECO:0000313" key="6">
    <source>
        <dbReference type="Proteomes" id="UP000284842"/>
    </source>
</evidence>
<dbReference type="InParanoid" id="A0A409W8D7"/>
<evidence type="ECO:0000256" key="1">
    <source>
        <dbReference type="ARBA" id="ARBA00023002"/>
    </source>
</evidence>
<dbReference type="PANTHER" id="PTHR10366">
    <property type="entry name" value="NAD DEPENDENT EPIMERASE/DEHYDRATASE"/>
    <property type="match status" value="1"/>
</dbReference>
<dbReference type="GO" id="GO:0006696">
    <property type="term" value="P:ergosterol biosynthetic process"/>
    <property type="evidence" value="ECO:0007669"/>
    <property type="project" value="TreeGrafter"/>
</dbReference>
<keyword evidence="3" id="KW-1133">Transmembrane helix</keyword>
<accession>A0A409W8D7</accession>
<feature type="transmembrane region" description="Helical" evidence="3">
    <location>
        <begin position="105"/>
        <end position="123"/>
    </location>
</feature>
<comment type="similarity">
    <text evidence="2">Belongs to the NAD(P)-dependent epimerase/dehydratase family. Dihydroflavonol-4-reductase subfamily.</text>
</comment>
<organism evidence="5 6">
    <name type="scientific">Panaeolus cyanescens</name>
    <dbReference type="NCBI Taxonomy" id="181874"/>
    <lineage>
        <taxon>Eukaryota</taxon>
        <taxon>Fungi</taxon>
        <taxon>Dikarya</taxon>
        <taxon>Basidiomycota</taxon>
        <taxon>Agaricomycotina</taxon>
        <taxon>Agaricomycetes</taxon>
        <taxon>Agaricomycetidae</taxon>
        <taxon>Agaricales</taxon>
        <taxon>Agaricineae</taxon>
        <taxon>Galeropsidaceae</taxon>
        <taxon>Panaeolus</taxon>
    </lineage>
</organism>
<dbReference type="InterPro" id="IPR036291">
    <property type="entry name" value="NAD(P)-bd_dom_sf"/>
</dbReference>
<protein>
    <recommendedName>
        <fullName evidence="4">3-beta hydroxysteroid dehydrogenase/isomerase domain-containing protein</fullName>
    </recommendedName>
</protein>
<dbReference type="EMBL" id="NHTK01005727">
    <property type="protein sequence ID" value="PPQ74776.1"/>
    <property type="molecule type" value="Genomic_DNA"/>
</dbReference>
<gene>
    <name evidence="5" type="ORF">CVT24_003200</name>
</gene>
<name>A0A409W8D7_9AGAR</name>